<feature type="domain" description="Transposase putative helix-turn-helix" evidence="10">
    <location>
        <begin position="1"/>
        <end position="47"/>
    </location>
</feature>
<sequence length="395" mass="46061">MRLLKSYKTEINPTLEQEQQIKKTLGVCRFIYNFYIAHNKEIYEKERRFVSGMEFSVWLNNEFIPNSQEFNWIKDVSSKAVKQSIMNGERAFKKFFKGKSKFPRFKKKKNNDVKAYFPRNNKTDWTIERHRVKIPTLGFVRLKEKGYIPTNAKVGSGSVSFEAGRYYVSVLVEEDSLTAVEKGIKQDNISFSEGIGIDVGIREFVVASNGIKKKNINKSKEIKKLEKKLKREQRRLSKKYENKKKGGTATNSAKNIDKQVLKVQKLHQKLKNKRHDYVNKVVCELVKTKPEYFTIEDLNVKGMMKNRHLSKAIAKQNFHYFKIRLENKCKHLGIQLRIVSRFYPSSKICSHCGNIKKDLRLSDRVYICEECGSKIDRDLNAAINLKNAKEYAIAC</sequence>
<dbReference type="GO" id="GO:0032259">
    <property type="term" value="P:methylation"/>
    <property type="evidence" value="ECO:0007669"/>
    <property type="project" value="UniProtKB-KW"/>
</dbReference>
<evidence type="ECO:0000256" key="5">
    <source>
        <dbReference type="ARBA" id="ARBA00023125"/>
    </source>
</evidence>
<evidence type="ECO:0000259" key="9">
    <source>
        <dbReference type="Pfam" id="PF07282"/>
    </source>
</evidence>
<evidence type="ECO:0000256" key="7">
    <source>
        <dbReference type="SAM" id="MobiDB-lite"/>
    </source>
</evidence>
<evidence type="ECO:0000259" key="10">
    <source>
        <dbReference type="Pfam" id="PF12323"/>
    </source>
</evidence>
<evidence type="ECO:0000256" key="2">
    <source>
        <dbReference type="ARBA" id="ARBA00022578"/>
    </source>
</evidence>
<dbReference type="GO" id="GO:0046872">
    <property type="term" value="F:metal ion binding"/>
    <property type="evidence" value="ECO:0007669"/>
    <property type="project" value="UniProtKB-KW"/>
</dbReference>
<dbReference type="AlphaFoldDB" id="A9BF85"/>
<dbReference type="HOGENOM" id="CLU_032903_0_2_0"/>
<keyword evidence="12" id="KW-1185">Reference proteome</keyword>
<keyword evidence="11" id="KW-0808">Transferase</keyword>
<keyword evidence="4" id="KW-0862">Zinc</keyword>
<feature type="region of interest" description="Disordered" evidence="7">
    <location>
        <begin position="232"/>
        <end position="251"/>
    </location>
</feature>
<keyword evidence="5" id="KW-0238">DNA-binding</keyword>
<evidence type="ECO:0000256" key="4">
    <source>
        <dbReference type="ARBA" id="ARBA00022833"/>
    </source>
</evidence>
<dbReference type="EC" id="2.1.1.37" evidence="11"/>
<evidence type="ECO:0000256" key="6">
    <source>
        <dbReference type="ARBA" id="ARBA00023172"/>
    </source>
</evidence>
<feature type="domain" description="Probable transposase IS891/IS1136/IS1341" evidence="8">
    <location>
        <begin position="194"/>
        <end position="307"/>
    </location>
</feature>
<feature type="compositionally biased region" description="Basic and acidic residues" evidence="7">
    <location>
        <begin position="234"/>
        <end position="244"/>
    </location>
</feature>
<dbReference type="Proteomes" id="UP000000789">
    <property type="component" value="Chromosome"/>
</dbReference>
<accession>A9BF85</accession>
<comment type="similarity">
    <text evidence="1">In the C-terminal section; belongs to the transposase 35 family.</text>
</comment>
<dbReference type="NCBIfam" id="NF040570">
    <property type="entry name" value="guided_TnpB"/>
    <property type="match status" value="1"/>
</dbReference>
<evidence type="ECO:0000313" key="12">
    <source>
        <dbReference type="Proteomes" id="UP000000789"/>
    </source>
</evidence>
<dbReference type="GO" id="GO:0003677">
    <property type="term" value="F:DNA binding"/>
    <property type="evidence" value="ECO:0007669"/>
    <property type="project" value="UniProtKB-KW"/>
</dbReference>
<keyword evidence="6" id="KW-0233">DNA recombination</keyword>
<dbReference type="eggNOG" id="COG0675">
    <property type="taxonomic scope" value="Bacteria"/>
</dbReference>
<gene>
    <name evidence="11" type="ordered locus">Pmob_0121</name>
</gene>
<dbReference type="EMBL" id="CP000879">
    <property type="protein sequence ID" value="ABX30870.1"/>
    <property type="molecule type" value="Genomic_DNA"/>
</dbReference>
<dbReference type="InterPro" id="IPR010095">
    <property type="entry name" value="Cas12f1-like_TNB"/>
</dbReference>
<name>A9BF85_PETMO</name>
<evidence type="ECO:0000256" key="3">
    <source>
        <dbReference type="ARBA" id="ARBA00022723"/>
    </source>
</evidence>
<proteinExistence type="inferred from homology"/>
<dbReference type="GO" id="GO:0006310">
    <property type="term" value="P:DNA recombination"/>
    <property type="evidence" value="ECO:0007669"/>
    <property type="project" value="UniProtKB-KW"/>
</dbReference>
<feature type="domain" description="Cas12f1-like TNB" evidence="9">
    <location>
        <begin position="318"/>
        <end position="385"/>
    </location>
</feature>
<dbReference type="GO" id="GO:0003886">
    <property type="term" value="F:DNA (cytosine-5-)-methyltransferase activity"/>
    <property type="evidence" value="ECO:0007669"/>
    <property type="project" value="UniProtKB-EC"/>
</dbReference>
<dbReference type="InterPro" id="IPR001959">
    <property type="entry name" value="Transposase"/>
</dbReference>
<dbReference type="InterPro" id="IPR021027">
    <property type="entry name" value="Transposase_put_HTH"/>
</dbReference>
<dbReference type="NCBIfam" id="TIGR01766">
    <property type="entry name" value="IS200/IS605 family accessory protein TnpB-like domain"/>
    <property type="match status" value="1"/>
</dbReference>
<evidence type="ECO:0000259" key="8">
    <source>
        <dbReference type="Pfam" id="PF01385"/>
    </source>
</evidence>
<reference evidence="11" key="1">
    <citation type="submission" date="2007-11" db="EMBL/GenBank/DDBJ databases">
        <title>Complete sequence of Petroga mobilis SJ95.</title>
        <authorList>
            <consortium name="US DOE Joint Genome Institute"/>
            <person name="Copeland A."/>
            <person name="Lucas S."/>
            <person name="Lapidus A."/>
            <person name="Barry K."/>
            <person name="Glavina del Rio T."/>
            <person name="Dalin E."/>
            <person name="Tice H."/>
            <person name="Pitluck S."/>
            <person name="Meincke L."/>
            <person name="Brettin T."/>
            <person name="Bruce D."/>
            <person name="Detter J.C."/>
            <person name="Han C."/>
            <person name="Kuske C.R."/>
            <person name="Schmutz J."/>
            <person name="Larimer F."/>
            <person name="Land M."/>
            <person name="Hauser L."/>
            <person name="Kyrpides N."/>
            <person name="Mikhailova N."/>
            <person name="Noll K."/>
            <person name="Richardson P."/>
        </authorList>
    </citation>
    <scope>NUCLEOTIDE SEQUENCE [LARGE SCALE GENOMIC DNA]</scope>
    <source>
        <strain evidence="11">SJ95</strain>
    </source>
</reference>
<dbReference type="Pfam" id="PF07282">
    <property type="entry name" value="Cas12f1-like_TNB"/>
    <property type="match status" value="1"/>
</dbReference>
<keyword evidence="3" id="KW-0479">Metal-binding</keyword>
<dbReference type="Pfam" id="PF12323">
    <property type="entry name" value="HTH_OrfB_IS605"/>
    <property type="match status" value="1"/>
</dbReference>
<keyword evidence="2" id="KW-0815">Transposition</keyword>
<evidence type="ECO:0000313" key="11">
    <source>
        <dbReference type="EMBL" id="ABX30870.1"/>
    </source>
</evidence>
<organism evidence="11 12">
    <name type="scientific">Petrotoga mobilis (strain DSM 10674 / SJ95)</name>
    <dbReference type="NCBI Taxonomy" id="403833"/>
    <lineage>
        <taxon>Bacteria</taxon>
        <taxon>Thermotogati</taxon>
        <taxon>Thermotogota</taxon>
        <taxon>Thermotogae</taxon>
        <taxon>Petrotogales</taxon>
        <taxon>Petrotogaceae</taxon>
        <taxon>Petrotoga</taxon>
    </lineage>
</organism>
<evidence type="ECO:0000256" key="1">
    <source>
        <dbReference type="ARBA" id="ARBA00008761"/>
    </source>
</evidence>
<dbReference type="KEGG" id="pmo:Pmob_0121"/>
<protein>
    <submittedName>
        <fullName evidence="11">Transposase, IS605 OrfB family</fullName>
        <ecNumber evidence="11">2.1.1.37</ecNumber>
    </submittedName>
</protein>
<keyword evidence="11" id="KW-0489">Methyltransferase</keyword>
<dbReference type="GO" id="GO:0032196">
    <property type="term" value="P:transposition"/>
    <property type="evidence" value="ECO:0007669"/>
    <property type="project" value="UniProtKB-KW"/>
</dbReference>
<dbReference type="Pfam" id="PF01385">
    <property type="entry name" value="OrfB_IS605"/>
    <property type="match status" value="1"/>
</dbReference>